<dbReference type="AlphaFoldDB" id="A0A3S9SYY4"/>
<dbReference type="InterPro" id="IPR008988">
    <property type="entry name" value="Transcriptional_repressor_C"/>
</dbReference>
<keyword evidence="1" id="KW-0408">Iron</keyword>
<evidence type="ECO:0000256" key="1">
    <source>
        <dbReference type="ARBA" id="ARBA00023004"/>
    </source>
</evidence>
<dbReference type="OrthoDB" id="2111964at2"/>
<dbReference type="InterPro" id="IPR038157">
    <property type="entry name" value="FeoA_core_dom"/>
</dbReference>
<reference evidence="3 4" key="1">
    <citation type="submission" date="2016-07" db="EMBL/GenBank/DDBJ databases">
        <title>Genome and transcriptome analysis of iron-reducing fermentative bacteria Anoxybacter fermentans.</title>
        <authorList>
            <person name="Zeng X."/>
            <person name="Shao Z."/>
        </authorList>
    </citation>
    <scope>NUCLEOTIDE SEQUENCE [LARGE SCALE GENOMIC DNA]</scope>
    <source>
        <strain evidence="3 4">DY22613</strain>
    </source>
</reference>
<name>A0A3S9SYY4_9FIRM</name>
<dbReference type="KEGG" id="aft:BBF96_09095"/>
<evidence type="ECO:0000259" key="2">
    <source>
        <dbReference type="SMART" id="SM00899"/>
    </source>
</evidence>
<evidence type="ECO:0000313" key="4">
    <source>
        <dbReference type="Proteomes" id="UP000267250"/>
    </source>
</evidence>
<dbReference type="Proteomes" id="UP000267250">
    <property type="component" value="Chromosome"/>
</dbReference>
<dbReference type="RefSeq" id="WP_127016869.1">
    <property type="nucleotide sequence ID" value="NZ_CP016379.1"/>
</dbReference>
<dbReference type="SMART" id="SM00899">
    <property type="entry name" value="FeoA"/>
    <property type="match status" value="1"/>
</dbReference>
<dbReference type="GO" id="GO:0046914">
    <property type="term" value="F:transition metal ion binding"/>
    <property type="evidence" value="ECO:0007669"/>
    <property type="project" value="InterPro"/>
</dbReference>
<evidence type="ECO:0000313" key="3">
    <source>
        <dbReference type="EMBL" id="AZR73527.1"/>
    </source>
</evidence>
<dbReference type="SUPFAM" id="SSF50037">
    <property type="entry name" value="C-terminal domain of transcriptional repressors"/>
    <property type="match status" value="1"/>
</dbReference>
<keyword evidence="4" id="KW-1185">Reference proteome</keyword>
<sequence length="82" mass="9239">MTLAQVERGAKVKIKNIPDDFIRAQAIRFGISEGAEVECIEKIPGGPVIVRKRFQEIAIGRRLAENIIVSYWNREVEDDALS</sequence>
<dbReference type="Pfam" id="PF04023">
    <property type="entry name" value="FeoA"/>
    <property type="match status" value="1"/>
</dbReference>
<accession>A0A3S9SYY4</accession>
<protein>
    <submittedName>
        <fullName evidence="3">Iron transporter</fullName>
    </submittedName>
</protein>
<feature type="domain" description="Ferrous iron transporter FeoA-like" evidence="2">
    <location>
        <begin position="1"/>
        <end position="71"/>
    </location>
</feature>
<dbReference type="EMBL" id="CP016379">
    <property type="protein sequence ID" value="AZR73527.1"/>
    <property type="molecule type" value="Genomic_DNA"/>
</dbReference>
<dbReference type="InterPro" id="IPR007167">
    <property type="entry name" value="Fe-transptr_FeoA-like"/>
</dbReference>
<proteinExistence type="predicted"/>
<organism evidence="3 4">
    <name type="scientific">Anoxybacter fermentans</name>
    <dbReference type="NCBI Taxonomy" id="1323375"/>
    <lineage>
        <taxon>Bacteria</taxon>
        <taxon>Bacillati</taxon>
        <taxon>Bacillota</taxon>
        <taxon>Clostridia</taxon>
        <taxon>Halanaerobiales</taxon>
        <taxon>Anoxybacter</taxon>
    </lineage>
</organism>
<gene>
    <name evidence="3" type="ORF">BBF96_09095</name>
</gene>
<dbReference type="Gene3D" id="2.30.30.90">
    <property type="match status" value="1"/>
</dbReference>